<sequence length="63" mass="7567">MNKYDEQAQKLKDHLQNHPKDYQSLISFFKVESDSIVYEEKKNKSLMMREIAKYKRDGEINGK</sequence>
<dbReference type="Proteomes" id="UP000249828">
    <property type="component" value="Unassembled WGS sequence"/>
</dbReference>
<organism evidence="1 2">
    <name type="scientific">Enterococcus plantarum</name>
    <dbReference type="NCBI Taxonomy" id="1077675"/>
    <lineage>
        <taxon>Bacteria</taxon>
        <taxon>Bacillati</taxon>
        <taxon>Bacillota</taxon>
        <taxon>Bacilli</taxon>
        <taxon>Lactobacillales</taxon>
        <taxon>Enterococcaceae</taxon>
        <taxon>Enterococcus</taxon>
    </lineage>
</organism>
<gene>
    <name evidence="1" type="ORF">CI088_16915</name>
</gene>
<proteinExistence type="predicted"/>
<keyword evidence="2" id="KW-1185">Reference proteome</keyword>
<dbReference type="EMBL" id="PIEU01000129">
    <property type="protein sequence ID" value="PZL69930.1"/>
    <property type="molecule type" value="Genomic_DNA"/>
</dbReference>
<reference evidence="1 2" key="1">
    <citation type="submission" date="2017-11" db="EMBL/GenBank/DDBJ databases">
        <title>Draft genome sequence of Enterococcus plantarum TRW2 strain isolated from lettuce.</title>
        <authorList>
            <person name="Kim E.B."/>
            <person name="Marco M.L."/>
            <person name="Williams T.R."/>
            <person name="You I.H."/>
        </authorList>
    </citation>
    <scope>NUCLEOTIDE SEQUENCE [LARGE SCALE GENOMIC DNA]</scope>
    <source>
        <strain evidence="1 2">TRW2</strain>
    </source>
</reference>
<accession>A0A2W3YY90</accession>
<dbReference type="AlphaFoldDB" id="A0A2W3YY90"/>
<protein>
    <submittedName>
        <fullName evidence="1">Uncharacterized protein</fullName>
    </submittedName>
</protein>
<evidence type="ECO:0000313" key="2">
    <source>
        <dbReference type="Proteomes" id="UP000249828"/>
    </source>
</evidence>
<dbReference type="RefSeq" id="WP_111249014.1">
    <property type="nucleotide sequence ID" value="NZ_JAFLVY010000021.1"/>
</dbReference>
<evidence type="ECO:0000313" key="1">
    <source>
        <dbReference type="EMBL" id="PZL69930.1"/>
    </source>
</evidence>
<name>A0A2W3YY90_9ENTE</name>
<comment type="caution">
    <text evidence="1">The sequence shown here is derived from an EMBL/GenBank/DDBJ whole genome shotgun (WGS) entry which is preliminary data.</text>
</comment>